<dbReference type="AlphaFoldDB" id="A0A820K524"/>
<reference evidence="1" key="1">
    <citation type="submission" date="2021-02" db="EMBL/GenBank/DDBJ databases">
        <authorList>
            <person name="Nowell W R."/>
        </authorList>
    </citation>
    <scope>NUCLEOTIDE SEQUENCE</scope>
</reference>
<feature type="non-terminal residue" evidence="1">
    <location>
        <position position="1"/>
    </location>
</feature>
<proteinExistence type="predicted"/>
<dbReference type="Proteomes" id="UP000663844">
    <property type="component" value="Unassembled WGS sequence"/>
</dbReference>
<evidence type="ECO:0000313" key="1">
    <source>
        <dbReference type="EMBL" id="CAF4334371.1"/>
    </source>
</evidence>
<gene>
    <name evidence="1" type="ORF">OXD698_LOCUS47871</name>
</gene>
<accession>A0A820K524</accession>
<comment type="caution">
    <text evidence="1">The sequence shown here is derived from an EMBL/GenBank/DDBJ whole genome shotgun (WGS) entry which is preliminary data.</text>
</comment>
<sequence length="109" mass="12525">SKQNQSELEYVTNLLERILTLLPTLVHQRWQAHCICNVIKRYFVVCNSPQGVARGMRLFLLWYQILGSNAVEEEHSLFKGLIRNWNQTLVGTRASGENNHTDEQPAAAF</sequence>
<feature type="non-terminal residue" evidence="1">
    <location>
        <position position="109"/>
    </location>
</feature>
<organism evidence="1 2">
    <name type="scientific">Adineta steineri</name>
    <dbReference type="NCBI Taxonomy" id="433720"/>
    <lineage>
        <taxon>Eukaryota</taxon>
        <taxon>Metazoa</taxon>
        <taxon>Spiralia</taxon>
        <taxon>Gnathifera</taxon>
        <taxon>Rotifera</taxon>
        <taxon>Eurotatoria</taxon>
        <taxon>Bdelloidea</taxon>
        <taxon>Adinetida</taxon>
        <taxon>Adinetidae</taxon>
        <taxon>Adineta</taxon>
    </lineage>
</organism>
<evidence type="ECO:0000313" key="2">
    <source>
        <dbReference type="Proteomes" id="UP000663844"/>
    </source>
</evidence>
<protein>
    <submittedName>
        <fullName evidence="1">Uncharacterized protein</fullName>
    </submittedName>
</protein>
<name>A0A820K524_9BILA</name>
<dbReference type="EMBL" id="CAJOAZ010019252">
    <property type="protein sequence ID" value="CAF4334371.1"/>
    <property type="molecule type" value="Genomic_DNA"/>
</dbReference>